<feature type="region of interest" description="Disordered" evidence="1">
    <location>
        <begin position="1"/>
        <end position="20"/>
    </location>
</feature>
<dbReference type="InterPro" id="IPR000857">
    <property type="entry name" value="MyTH4_dom"/>
</dbReference>
<dbReference type="InterPro" id="IPR038185">
    <property type="entry name" value="MyTH4_dom_sf"/>
</dbReference>
<dbReference type="PROSITE" id="PS51016">
    <property type="entry name" value="MYTH4"/>
    <property type="match status" value="1"/>
</dbReference>
<protein>
    <submittedName>
        <fullName evidence="4">MyTH4 domain-containing protein</fullName>
    </submittedName>
</protein>
<dbReference type="Proteomes" id="UP000887574">
    <property type="component" value="Unplaced"/>
</dbReference>
<dbReference type="PANTHER" id="PTHR22692">
    <property type="entry name" value="MYOSIN VII, XV"/>
    <property type="match status" value="1"/>
</dbReference>
<dbReference type="Pfam" id="PF00784">
    <property type="entry name" value="MyTH4"/>
    <property type="match status" value="1"/>
</dbReference>
<evidence type="ECO:0000256" key="1">
    <source>
        <dbReference type="SAM" id="MobiDB-lite"/>
    </source>
</evidence>
<organism evidence="3 4">
    <name type="scientific">Ditylenchus dipsaci</name>
    <dbReference type="NCBI Taxonomy" id="166011"/>
    <lineage>
        <taxon>Eukaryota</taxon>
        <taxon>Metazoa</taxon>
        <taxon>Ecdysozoa</taxon>
        <taxon>Nematoda</taxon>
        <taxon>Chromadorea</taxon>
        <taxon>Rhabditida</taxon>
        <taxon>Tylenchina</taxon>
        <taxon>Tylenchomorpha</taxon>
        <taxon>Sphaerularioidea</taxon>
        <taxon>Anguinidae</taxon>
        <taxon>Anguininae</taxon>
        <taxon>Ditylenchus</taxon>
    </lineage>
</organism>
<dbReference type="PANTHER" id="PTHR22692:SF26">
    <property type="entry name" value="SH3 DOMAIN-CONTAINING PROTEIN"/>
    <property type="match status" value="1"/>
</dbReference>
<name>A0A915CX56_9BILA</name>
<evidence type="ECO:0000313" key="3">
    <source>
        <dbReference type="Proteomes" id="UP000887574"/>
    </source>
</evidence>
<dbReference type="Gene3D" id="1.25.40.530">
    <property type="entry name" value="MyTH4 domain"/>
    <property type="match status" value="1"/>
</dbReference>
<reference evidence="4" key="1">
    <citation type="submission" date="2022-11" db="UniProtKB">
        <authorList>
            <consortium name="WormBaseParasite"/>
        </authorList>
    </citation>
    <scope>IDENTIFICATION</scope>
</reference>
<proteinExistence type="predicted"/>
<evidence type="ECO:0000259" key="2">
    <source>
        <dbReference type="PROSITE" id="PS51016"/>
    </source>
</evidence>
<accession>A0A915CX56</accession>
<dbReference type="WBParaSite" id="jg13533">
    <property type="protein sequence ID" value="jg13533"/>
    <property type="gene ID" value="jg13533"/>
</dbReference>
<sequence length="138" mass="15462">MALSSTTRTLSSNKSLSTSTQLPCPQTIVVDGLMSIEEFAAQNFKYHILGAFHAPISTPFLPKSTEQEFGDSLKIFKLILCYTNDISLSAKKLTVLAKYILQLGIDNLDQRDEIYIQLCNQTYKNRDESNEKELGTCC</sequence>
<evidence type="ECO:0000313" key="4">
    <source>
        <dbReference type="WBParaSite" id="jg13533"/>
    </source>
</evidence>
<dbReference type="SMART" id="SM00139">
    <property type="entry name" value="MyTH4"/>
    <property type="match status" value="1"/>
</dbReference>
<dbReference type="AlphaFoldDB" id="A0A915CX56"/>
<feature type="domain" description="MyTH4" evidence="2">
    <location>
        <begin position="51"/>
        <end position="138"/>
    </location>
</feature>
<keyword evidence="3" id="KW-1185">Reference proteome</keyword>
<dbReference type="InterPro" id="IPR051567">
    <property type="entry name" value="Unconventional_Myosin_ATPase"/>
</dbReference>
<dbReference type="GO" id="GO:0005856">
    <property type="term" value="C:cytoskeleton"/>
    <property type="evidence" value="ECO:0007669"/>
    <property type="project" value="InterPro"/>
</dbReference>